<dbReference type="InterPro" id="IPR044843">
    <property type="entry name" value="Trans_IPPS_bact-type"/>
</dbReference>
<dbReference type="EMBL" id="BSYI01000003">
    <property type="protein sequence ID" value="GMG81275.1"/>
    <property type="molecule type" value="Genomic_DNA"/>
</dbReference>
<dbReference type="RefSeq" id="WP_285669939.1">
    <property type="nucleotide sequence ID" value="NZ_BSYI01000003.1"/>
</dbReference>
<dbReference type="InterPro" id="IPR002060">
    <property type="entry name" value="Squ/phyt_synthse"/>
</dbReference>
<reference evidence="1 2" key="1">
    <citation type="submission" date="2023-04" db="EMBL/GenBank/DDBJ databases">
        <title>Marinoamorphus aggregata gen. nov., sp. Nov., isolate from tissue of brittle star Ophioplocus japonicus.</title>
        <authorList>
            <person name="Kawano K."/>
            <person name="Sawayama S."/>
            <person name="Nakagawa S."/>
        </authorList>
    </citation>
    <scope>NUCLEOTIDE SEQUENCE [LARGE SCALE GENOMIC DNA]</scope>
    <source>
        <strain evidence="1 2">NKW23</strain>
    </source>
</reference>
<dbReference type="SFLD" id="SFLDG01212">
    <property type="entry name" value="Phytoene_synthase_like"/>
    <property type="match status" value="1"/>
</dbReference>
<proteinExistence type="predicted"/>
<dbReference type="SUPFAM" id="SSF48576">
    <property type="entry name" value="Terpenoid synthases"/>
    <property type="match status" value="1"/>
</dbReference>
<accession>A0ABQ6LGD7</accession>
<gene>
    <name evidence="1" type="ORF">LNKW23_04880</name>
</gene>
<organism evidence="1 2">
    <name type="scientific">Paralimibaculum aggregatum</name>
    <dbReference type="NCBI Taxonomy" id="3036245"/>
    <lineage>
        <taxon>Bacteria</taxon>
        <taxon>Pseudomonadati</taxon>
        <taxon>Pseudomonadota</taxon>
        <taxon>Alphaproteobacteria</taxon>
        <taxon>Rhodobacterales</taxon>
        <taxon>Paracoccaceae</taxon>
        <taxon>Paralimibaculum</taxon>
    </lineage>
</organism>
<dbReference type="SFLD" id="SFLDG01018">
    <property type="entry name" value="Squalene/Phytoene_Synthase_Lik"/>
    <property type="match status" value="1"/>
</dbReference>
<evidence type="ECO:0008006" key="3">
    <source>
        <dbReference type="Google" id="ProtNLM"/>
    </source>
</evidence>
<evidence type="ECO:0000313" key="1">
    <source>
        <dbReference type="EMBL" id="GMG81275.1"/>
    </source>
</evidence>
<evidence type="ECO:0000313" key="2">
    <source>
        <dbReference type="Proteomes" id="UP001239909"/>
    </source>
</evidence>
<dbReference type="InterPro" id="IPR033904">
    <property type="entry name" value="Trans_IPPS_HH"/>
</dbReference>
<dbReference type="Proteomes" id="UP001239909">
    <property type="component" value="Unassembled WGS sequence"/>
</dbReference>
<protein>
    <recommendedName>
        <fullName evidence="3">Phytoene synthase</fullName>
    </recommendedName>
</protein>
<dbReference type="Gene3D" id="1.10.600.10">
    <property type="entry name" value="Farnesyl Diphosphate Synthase"/>
    <property type="match status" value="1"/>
</dbReference>
<keyword evidence="2" id="KW-1185">Reference proteome</keyword>
<dbReference type="PANTHER" id="PTHR31480">
    <property type="entry name" value="BIFUNCTIONAL LYCOPENE CYCLASE/PHYTOENE SYNTHASE"/>
    <property type="match status" value="1"/>
</dbReference>
<sequence>MSARSGIEALAPSPIEPGTDPAAIAAAITAGARTSFAQGMRILPRPRREAMWALYAFARVIDDIADEDWPLAEKHRLLDDWRCEIGALYEGRPVSAIGHALAGPVARHELPEAEFLALIEGMQMDADGPVIAPSMAELRRYTRRVAGAVGMLSMRIFGAWRGEVSERFALALADAFQLTNILRDIEDDAAMGRLYLPAELLAAHGVPADPKAAAVHPRLPEVAQEIGRLARAEFAAARSLVGAHSRLRLAPALLMMGVYSGYLARMEAAGFRRGTRVRLSGREKAWRGLLCVLAPGGAARPAAGAAHG</sequence>
<dbReference type="CDD" id="cd00683">
    <property type="entry name" value="Trans_IPPS_HH"/>
    <property type="match status" value="1"/>
</dbReference>
<comment type="caution">
    <text evidence="1">The sequence shown here is derived from an EMBL/GenBank/DDBJ whole genome shotgun (WGS) entry which is preliminary data.</text>
</comment>
<name>A0ABQ6LGD7_9RHOB</name>
<dbReference type="InterPro" id="IPR008949">
    <property type="entry name" value="Isoprenoid_synthase_dom_sf"/>
</dbReference>
<dbReference type="Pfam" id="PF00494">
    <property type="entry name" value="SQS_PSY"/>
    <property type="match status" value="1"/>
</dbReference>
<dbReference type="SFLD" id="SFLDS00005">
    <property type="entry name" value="Isoprenoid_Synthase_Type_I"/>
    <property type="match status" value="1"/>
</dbReference>